<keyword evidence="6" id="KW-0808">Transferase</keyword>
<accession>A0A2W7QWZ4</accession>
<dbReference type="FunFam" id="3.90.226.10:FF:000017">
    <property type="entry name" value="Propionyl-CoA carboxylase subunit beta 5"/>
    <property type="match status" value="1"/>
</dbReference>
<dbReference type="STRING" id="121821.GCA_001870675_02399"/>
<dbReference type="GO" id="GO:0016740">
    <property type="term" value="F:transferase activity"/>
    <property type="evidence" value="ECO:0007669"/>
    <property type="project" value="UniProtKB-KW"/>
</dbReference>
<feature type="domain" description="CoA carboxyltransferase C-terminal" evidence="5">
    <location>
        <begin position="264"/>
        <end position="504"/>
    </location>
</feature>
<dbReference type="InterPro" id="IPR051047">
    <property type="entry name" value="AccD/PCCB"/>
</dbReference>
<reference evidence="6 7" key="1">
    <citation type="submission" date="2018-06" db="EMBL/GenBank/DDBJ databases">
        <title>Genomic Encyclopedia of Archaeal and Bacterial Type Strains, Phase II (KMG-II): from individual species to whole genera.</title>
        <authorList>
            <person name="Goeker M."/>
        </authorList>
    </citation>
    <scope>NUCLEOTIDE SEQUENCE [LARGE SCALE GENOMIC DNA]</scope>
    <source>
        <strain evidence="6 7">DSM 13087</strain>
    </source>
</reference>
<evidence type="ECO:0000256" key="1">
    <source>
        <dbReference type="ARBA" id="ARBA00006102"/>
    </source>
</evidence>
<organism evidence="6 7">
    <name type="scientific">Roseinatronobacter thiooxidans</name>
    <dbReference type="NCBI Taxonomy" id="121821"/>
    <lineage>
        <taxon>Bacteria</taxon>
        <taxon>Pseudomonadati</taxon>
        <taxon>Pseudomonadota</taxon>
        <taxon>Alphaproteobacteria</taxon>
        <taxon>Rhodobacterales</taxon>
        <taxon>Paracoccaceae</taxon>
        <taxon>Roseinatronobacter</taxon>
    </lineage>
</organism>
<dbReference type="GO" id="GO:0009317">
    <property type="term" value="C:acetyl-CoA carboxylase complex"/>
    <property type="evidence" value="ECO:0007669"/>
    <property type="project" value="InterPro"/>
</dbReference>
<dbReference type="GO" id="GO:0015977">
    <property type="term" value="P:carbon fixation"/>
    <property type="evidence" value="ECO:0007669"/>
    <property type="project" value="UniProtKB-ARBA"/>
</dbReference>
<keyword evidence="2" id="KW-0436">Ligase</keyword>
<dbReference type="InterPro" id="IPR011762">
    <property type="entry name" value="COA_CT_N"/>
</dbReference>
<dbReference type="SUPFAM" id="SSF52096">
    <property type="entry name" value="ClpP/crotonase"/>
    <property type="match status" value="2"/>
</dbReference>
<dbReference type="GO" id="GO:0003989">
    <property type="term" value="F:acetyl-CoA carboxylase activity"/>
    <property type="evidence" value="ECO:0007669"/>
    <property type="project" value="InterPro"/>
</dbReference>
<dbReference type="PROSITE" id="PS50980">
    <property type="entry name" value="COA_CT_NTER"/>
    <property type="match status" value="1"/>
</dbReference>
<dbReference type="PROSITE" id="PS50989">
    <property type="entry name" value="COA_CT_CTER"/>
    <property type="match status" value="1"/>
</dbReference>
<dbReference type="PANTHER" id="PTHR43842:SF2">
    <property type="entry name" value="PROPIONYL-COA CARBOXYLASE BETA CHAIN, MITOCHONDRIAL"/>
    <property type="match status" value="1"/>
</dbReference>
<dbReference type="Gene3D" id="3.90.226.10">
    <property type="entry name" value="2-enoyl-CoA Hydratase, Chain A, domain 1"/>
    <property type="match status" value="2"/>
</dbReference>
<evidence type="ECO:0000259" key="5">
    <source>
        <dbReference type="PROSITE" id="PS50989"/>
    </source>
</evidence>
<dbReference type="FunFam" id="3.90.226.10:FF:000016">
    <property type="entry name" value="Propionyl-CoA carboxylase, beta subunit"/>
    <property type="match status" value="1"/>
</dbReference>
<evidence type="ECO:0000313" key="7">
    <source>
        <dbReference type="Proteomes" id="UP000249364"/>
    </source>
</evidence>
<keyword evidence="7" id="KW-1185">Reference proteome</keyword>
<dbReference type="PANTHER" id="PTHR43842">
    <property type="entry name" value="PROPIONYL-COA CARBOXYLASE BETA CHAIN"/>
    <property type="match status" value="1"/>
</dbReference>
<dbReference type="InterPro" id="IPR000438">
    <property type="entry name" value="Acetyl_CoA_COase_Trfase_b_su"/>
</dbReference>
<evidence type="ECO:0000256" key="2">
    <source>
        <dbReference type="ARBA" id="ARBA00022598"/>
    </source>
</evidence>
<dbReference type="Proteomes" id="UP000249364">
    <property type="component" value="Unassembled WGS sequence"/>
</dbReference>
<gene>
    <name evidence="6" type="ORF">LY56_00327</name>
</gene>
<protein>
    <recommendedName>
        <fullName evidence="3">Propionyl-CoA carboxylase beta chain</fullName>
    </recommendedName>
</protein>
<evidence type="ECO:0000313" key="6">
    <source>
        <dbReference type="EMBL" id="PZX48177.1"/>
    </source>
</evidence>
<dbReference type="InterPro" id="IPR029045">
    <property type="entry name" value="ClpP/crotonase-like_dom_sf"/>
</dbReference>
<comment type="caution">
    <text evidence="6">The sequence shown here is derived from an EMBL/GenBank/DDBJ whole genome shotgun (WGS) entry which is preliminary data.</text>
</comment>
<dbReference type="GO" id="GO:0004658">
    <property type="term" value="F:propionyl-CoA carboxylase activity"/>
    <property type="evidence" value="ECO:0007669"/>
    <property type="project" value="UniProtKB-ARBA"/>
</dbReference>
<proteinExistence type="inferred from homology"/>
<dbReference type="OrthoDB" id="9803706at2"/>
<dbReference type="RefSeq" id="WP_071469170.1">
    <property type="nucleotide sequence ID" value="NZ_MEHT01000009.1"/>
</dbReference>
<feature type="domain" description="CoA carboxyltransferase N-terminal" evidence="4">
    <location>
        <begin position="1"/>
        <end position="257"/>
    </location>
</feature>
<sequence length="510" mass="55670">MKDILQQLESQRATARLGGGQRRVDAQHAKGKLTARERIELLLDEGSFEEFDMFVAHRCTDFGMQAERPAGDGVVTGWGTVNGRMVYVFAQDFTVMGGSVSETHGKKICKIMDMAIQNGAPVIGLNDSGGARIQEGVASLAAYGDVFDRNIKASGVVPQISVIMGPCAGGAVYSPAMTDFIFMVKDSSYMFVTGPDVVKTVTNEVVTAEELGGASTHTRKSSVADGAFENDVEAMIEVRRLIDFLPLNNREKPPVRPFFDDPARVEPSLDSLIPDNPNSPYDMKELIQKTADEGDFYEIQAEFAKNIITGFIRLEGQTVGVVANQPMVLAGCLDIDSSRKAARFVRFCDAFEIPILTFVDVPGFLPGTGQEYAGVIKHGAKLLYAYGEATVPKVTVITRKAYGGAYVVMASKHMGADFNYAWPTAEIAVMGSKGAVEILYRSELGDSEKTAARINEYEERFANPFVAAEKGFIDEVIMPQSTRKRVARAFAALRNKKLANPWKKHDNIPL</sequence>
<dbReference type="EMBL" id="QKZQ01000001">
    <property type="protein sequence ID" value="PZX48177.1"/>
    <property type="molecule type" value="Genomic_DNA"/>
</dbReference>
<dbReference type="InterPro" id="IPR011763">
    <property type="entry name" value="COA_CT_C"/>
</dbReference>
<dbReference type="GO" id="GO:0006633">
    <property type="term" value="P:fatty acid biosynthetic process"/>
    <property type="evidence" value="ECO:0007669"/>
    <property type="project" value="InterPro"/>
</dbReference>
<evidence type="ECO:0000256" key="3">
    <source>
        <dbReference type="ARBA" id="ARBA00074538"/>
    </source>
</evidence>
<comment type="similarity">
    <text evidence="1">Belongs to the AccD/PCCB family.</text>
</comment>
<dbReference type="PRINTS" id="PR01070">
    <property type="entry name" value="ACCCTRFRASEB"/>
</dbReference>
<name>A0A2W7QWZ4_9RHOB</name>
<evidence type="ECO:0000259" key="4">
    <source>
        <dbReference type="PROSITE" id="PS50980"/>
    </source>
</evidence>
<dbReference type="InterPro" id="IPR034733">
    <property type="entry name" value="AcCoA_carboxyl_beta"/>
</dbReference>
<dbReference type="AlphaFoldDB" id="A0A2W7QWZ4"/>
<dbReference type="Pfam" id="PF01039">
    <property type="entry name" value="Carboxyl_trans"/>
    <property type="match status" value="1"/>
</dbReference>